<dbReference type="CDD" id="cd05247">
    <property type="entry name" value="UDP_G4E_1_SDR_e"/>
    <property type="match status" value="1"/>
</dbReference>
<dbReference type="SUPFAM" id="SSF56634">
    <property type="entry name" value="Heme-dependent catalase-like"/>
    <property type="match status" value="1"/>
</dbReference>
<dbReference type="EMBL" id="NJHN03000024">
    <property type="protein sequence ID" value="KAH9424905.1"/>
    <property type="molecule type" value="Genomic_DNA"/>
</dbReference>
<comment type="similarity">
    <text evidence="2 10">Belongs to the catalase family.</text>
</comment>
<comment type="caution">
    <text evidence="14">The sequence shown here is derived from an EMBL/GenBank/DDBJ whole genome shotgun (WGS) entry which is preliminary data.</text>
</comment>
<keyword evidence="7 10" id="KW-0408">Iron</keyword>
<keyword evidence="15" id="KW-1185">Reference proteome</keyword>
<dbReference type="InterPro" id="IPR029058">
    <property type="entry name" value="AB_hydrolase_fold"/>
</dbReference>
<reference evidence="14 15" key="2">
    <citation type="journal article" date="2022" name="Mol. Biol. Evol.">
        <title>Comparative Genomics Reveals Insights into the Divergent Evolution of Astigmatic Mites and Household Pest Adaptations.</title>
        <authorList>
            <person name="Xiong Q."/>
            <person name="Wan A.T."/>
            <person name="Liu X."/>
            <person name="Fung C.S."/>
            <person name="Xiao X."/>
            <person name="Malainual N."/>
            <person name="Hou J."/>
            <person name="Wang L."/>
            <person name="Wang M."/>
            <person name="Yang K.Y."/>
            <person name="Cui Y."/>
            <person name="Leung E.L."/>
            <person name="Nong W."/>
            <person name="Shin S.K."/>
            <person name="Au S.W."/>
            <person name="Jeong K.Y."/>
            <person name="Chew F.T."/>
            <person name="Hui J.H."/>
            <person name="Leung T.F."/>
            <person name="Tungtrongchitr A."/>
            <person name="Zhong N."/>
            <person name="Liu Z."/>
            <person name="Tsui S.K."/>
        </authorList>
    </citation>
    <scope>NUCLEOTIDE SEQUENCE [LARGE SCALE GENOMIC DNA]</scope>
    <source>
        <strain evidence="14">Derp</strain>
    </source>
</reference>
<reference evidence="14 15" key="1">
    <citation type="journal article" date="2018" name="J. Allergy Clin. Immunol.">
        <title>High-quality assembly of Dermatophagoides pteronyssinus genome and transcriptome reveals a wide range of novel allergens.</title>
        <authorList>
            <person name="Liu X.Y."/>
            <person name="Yang K.Y."/>
            <person name="Wang M.Q."/>
            <person name="Kwok J.S."/>
            <person name="Zeng X."/>
            <person name="Yang Z."/>
            <person name="Xiao X.J."/>
            <person name="Lau C.P."/>
            <person name="Li Y."/>
            <person name="Huang Z.M."/>
            <person name="Ba J.G."/>
            <person name="Yim A.K."/>
            <person name="Ouyang C.Y."/>
            <person name="Ngai S.M."/>
            <person name="Chan T.F."/>
            <person name="Leung E.L."/>
            <person name="Liu L."/>
            <person name="Liu Z.G."/>
            <person name="Tsui S.K."/>
        </authorList>
    </citation>
    <scope>NUCLEOTIDE SEQUENCE [LARGE SCALE GENOMIC DNA]</scope>
    <source>
        <strain evidence="14">Derp</strain>
    </source>
</reference>
<dbReference type="Pfam" id="PF01370">
    <property type="entry name" value="Epimerase"/>
    <property type="match status" value="1"/>
</dbReference>
<feature type="transmembrane region" description="Helical" evidence="12">
    <location>
        <begin position="1728"/>
        <end position="1749"/>
    </location>
</feature>
<dbReference type="InterPro" id="IPR036291">
    <property type="entry name" value="NAD(P)-bd_dom_sf"/>
</dbReference>
<dbReference type="Pfam" id="PF00722">
    <property type="entry name" value="Glyco_hydro_16"/>
    <property type="match status" value="1"/>
</dbReference>
<dbReference type="InterPro" id="IPR024708">
    <property type="entry name" value="Catalase_AS"/>
</dbReference>
<organism evidence="14 15">
    <name type="scientific">Dermatophagoides pteronyssinus</name>
    <name type="common">European house dust mite</name>
    <dbReference type="NCBI Taxonomy" id="6956"/>
    <lineage>
        <taxon>Eukaryota</taxon>
        <taxon>Metazoa</taxon>
        <taxon>Ecdysozoa</taxon>
        <taxon>Arthropoda</taxon>
        <taxon>Chelicerata</taxon>
        <taxon>Arachnida</taxon>
        <taxon>Acari</taxon>
        <taxon>Acariformes</taxon>
        <taxon>Sarcoptiformes</taxon>
        <taxon>Astigmata</taxon>
        <taxon>Psoroptidia</taxon>
        <taxon>Analgoidea</taxon>
        <taxon>Pyroglyphidae</taxon>
        <taxon>Dermatophagoidinae</taxon>
        <taxon>Dermatophagoides</taxon>
    </lineage>
</organism>
<dbReference type="Pfam" id="PF00930">
    <property type="entry name" value="DPPIV_N"/>
    <property type="match status" value="1"/>
</dbReference>
<evidence type="ECO:0000256" key="11">
    <source>
        <dbReference type="RuleBase" id="RU004142"/>
    </source>
</evidence>
<evidence type="ECO:0000256" key="5">
    <source>
        <dbReference type="ARBA" id="ARBA00022723"/>
    </source>
</evidence>
<dbReference type="NCBIfam" id="TIGR01179">
    <property type="entry name" value="galE"/>
    <property type="match status" value="1"/>
</dbReference>
<keyword evidence="12" id="KW-0812">Transmembrane</keyword>
<keyword evidence="12" id="KW-1133">Transmembrane helix</keyword>
<keyword evidence="4 10" id="KW-0349">Heme</keyword>
<dbReference type="PANTHER" id="PTHR11465:SF9">
    <property type="entry name" value="CATALASE"/>
    <property type="match status" value="1"/>
</dbReference>
<accession>A0ABQ8JR44</accession>
<evidence type="ECO:0000256" key="1">
    <source>
        <dbReference type="ARBA" id="ARBA00000014"/>
    </source>
</evidence>
<dbReference type="Pfam" id="PF00199">
    <property type="entry name" value="Catalase"/>
    <property type="match status" value="1"/>
</dbReference>
<proteinExistence type="inferred from homology"/>
<dbReference type="InterPro" id="IPR040333">
    <property type="entry name" value="Catalase_3"/>
</dbReference>
<evidence type="ECO:0000259" key="13">
    <source>
        <dbReference type="PROSITE" id="PS51762"/>
    </source>
</evidence>
<dbReference type="Pfam" id="PF06628">
    <property type="entry name" value="Catalase-rel"/>
    <property type="match status" value="1"/>
</dbReference>
<protein>
    <recommendedName>
        <fullName evidence="10">Catalase</fullName>
        <ecNumber evidence="10">1.11.1.6</ecNumber>
    </recommendedName>
</protein>
<dbReference type="CDD" id="cd08023">
    <property type="entry name" value="GH16_laminarinase_like"/>
    <property type="match status" value="1"/>
</dbReference>
<dbReference type="CDD" id="cd08156">
    <property type="entry name" value="catalase_clade_3"/>
    <property type="match status" value="1"/>
</dbReference>
<dbReference type="InterPro" id="IPR010582">
    <property type="entry name" value="Catalase_immune_responsive"/>
</dbReference>
<dbReference type="Gene3D" id="2.60.120.200">
    <property type="match status" value="1"/>
</dbReference>
<evidence type="ECO:0000256" key="6">
    <source>
        <dbReference type="ARBA" id="ARBA00023002"/>
    </source>
</evidence>
<dbReference type="InterPro" id="IPR000757">
    <property type="entry name" value="Beta-glucanase-like"/>
</dbReference>
<dbReference type="InterPro" id="IPR002226">
    <property type="entry name" value="Catalase_haem_BS"/>
</dbReference>
<dbReference type="Gene3D" id="3.40.50.720">
    <property type="entry name" value="NAD(P)-binding Rossmann-like Domain"/>
    <property type="match status" value="1"/>
</dbReference>
<comment type="catalytic activity">
    <reaction evidence="9 10">
        <text>2 H2O2 = O2 + 2 H2O</text>
        <dbReference type="Rhea" id="RHEA:20309"/>
        <dbReference type="ChEBI" id="CHEBI:15377"/>
        <dbReference type="ChEBI" id="CHEBI:15379"/>
        <dbReference type="ChEBI" id="CHEBI:16240"/>
        <dbReference type="EC" id="1.11.1.6"/>
    </reaction>
</comment>
<evidence type="ECO:0000256" key="8">
    <source>
        <dbReference type="ARBA" id="ARBA00023324"/>
    </source>
</evidence>
<dbReference type="InterPro" id="IPR020835">
    <property type="entry name" value="Catalase_sf"/>
</dbReference>
<dbReference type="InterPro" id="IPR013320">
    <property type="entry name" value="ConA-like_dom_sf"/>
</dbReference>
<dbReference type="Gene3D" id="3.90.25.10">
    <property type="entry name" value="UDP-galactose 4-epimerase, domain 1"/>
    <property type="match status" value="1"/>
</dbReference>
<sequence length="2149" mass="249867">MSSKDLAAEQLKRMNLSDKFIKFKSKMNEGEENITTIFGKPISDLKNSLTIGPQGPILLQDVQFIEELAHFDRERIPERVVHAKGAGAFGYFEVTSNEIAKYCKAKLFDTIGKRTSVAVRFSTVGGESGSADTVRDPRGFAIKFYTEQGNWDLVGNNTPIFFIRDPILFPSFIHTQKRNPKTNLKDANMFWDFFSLVPAATHQFLFLFSDRGIPDGYRHMNGYGSHTFKLINDNGEAFYTKFHFKTQQGIKNLPVDIATRLAGEDPDYSTRDLYNAIENKNYPKWKLFVQIMTFEQAKTFKYNPFDLTKIWSHKEYPLIEVGDLVLDRNPRNYFAEIEQIAFCPANMIPGIEPSPDRMLIGRLFSYSDTQRHRLGANFHQLPVNRPKCPMMNPTIRDGPYCFDDNFGEQANYWPNSFTNWKTDQCYRDHCDQITGQVDRHDNNNDDNFEQATDFWTKVLNNDERERLVNNIVEHLRQADTMIQEKVVHNFDRVHPDFGGQLRLKLNLHKNIEIDEQFHSKKHFNKLNFINNNNNNHDENSRLKTLYNVANLIFSTSQRLAPICQTINCSQLSSQSSTASSQATKAAATAAARSLLQSTLCAKIINKIHRKENDIDCITIKINQFKIIIQLDKNFYNKISVIKLKMFANDNNNNNELANNIDNRLQSSSSYLQPIELDEIFRDELSANLFNGSWISNNEIAFYDVEYNFCLYDVDQQITKRFIHFIQVLTKNLRGLQLSKDKQYLLWSKTEPTELFRYSKFSRLKIYDIQNDSIINLFDDPLFVDIHFQWAEWGPKNSQLIFIYNNNIYYRHTARSDTIRLTVTGVDGIIFNGHCDWLYEEEILNQAKAFWFSPNGDYLAYLQINDTLVDMVVFKNFGDYSNVTTNQYPHLRTIRYPKPGQHNPQVTIYVVNLHSQSENIHTIRIEPPSKKIFNERDFYISRVIWYDDERLLIVWTKRNQQRSLLTICDSNYQWKCQELYDLKSKTGWVDGFEDGLLSAAFVDQVIIRIPKFGSKIRGDFYHIAAINIKDKSINFLTHGDYDVIKLIHYSPITNEVYYASTLSNHPEVQHIMKTTLTIKSDTVCLTCYLGNSCRNNEAHFNELGTYYILECKGYEIPRVELRNAQTNELIEIFEENRKLFRFLQTKFIPRYEKIYVKLADNYDAIVEFILPHDFNEEKRYPMVIELYGAPGTQMIKDKYEMNHWSSYLTSKHQYIYAKIDCRGTANQGLRHMHQLYRNVGRIEVDDLINVVWFLKNNLTYVDPDRIALWGWSYGGYYSLMSLIKQFDHRLFSCAIAVAPVSNWMFYDSAYTEKYFGIPNNDDIASIQPYQNANLLDLVGGLRNRKFLLIYGTGDDNVHDQHTLMLIKQLIQSNIDYDIFTSVIQFSLLWPFILIFADQKLPITEQPICRWINQYFDNDDNQTKISEWNLVWHDEFDSKKRLDNQWTIENEINTCTGNWVQQEHCNTNRPENIQIIDGFLMLAAHRESYYDHDFTAASMTTNNYFTHGRYEIRASNPIGNFLRTSIFTRNYKESYWHENGQIDVFSYLQGTNIVRGIHYADSTNFYEPADLPLSTLNITNNNTNNFMHDFHLFGVEWNNESIRYFFDDYYSPKICFCNEKKYLKPYHQLRFQIGVGGIFFPVKNLSGKIQWNCPSLVVDYVRVYQYSIDNDNNINKTEKIPECLFNQIESITESKILEKICLMTRQSDQSSTDSFLSGYTESIKLTNFQLVIILISIMIILFVAVSIYLIIQMKKFGAKVDQQTDYYSVPQQKRNSYTIPDDDHNEIYEIPVYDYDALETQLEKTIRQNNIVTNEYLEIKPVVPTSDLLSSSDILDHIVLLNYWKIILLLRRVQQITGKQISKFYCGSTENAELLDKIFTENSPIDVVLHFAALKSVAESVQQPLRYYRSNVGGSITLLTAMEKYGVKKFIFSSSATVYGEPQYLPLDESHPIGIKCTNPYGRSKCMVEQILKDICHINPEWSVISLRYFNPVGAHKSGLIGEDPNDIPNNLMPYISQVAVKVRTHLNVFGNDYPTVDGTGVRDYIHIDDLSNGHIVALKHMLSSPKNWSGYNPINLGTGSGTSMIESFEKSTGIKIPYKIVERRSGDLATLYANVNLAKKRLGWVAKKNINDMCSSTWNWQSKNPNGFRC</sequence>
<dbReference type="SUPFAM" id="SSF49899">
    <property type="entry name" value="Concanavalin A-like lectins/glucanases"/>
    <property type="match status" value="1"/>
</dbReference>
<dbReference type="SMART" id="SM01060">
    <property type="entry name" value="Catalase"/>
    <property type="match status" value="1"/>
</dbReference>
<evidence type="ECO:0000256" key="2">
    <source>
        <dbReference type="ARBA" id="ARBA00005329"/>
    </source>
</evidence>
<evidence type="ECO:0000256" key="7">
    <source>
        <dbReference type="ARBA" id="ARBA00023004"/>
    </source>
</evidence>
<name>A0ABQ8JR44_DERPT</name>
<dbReference type="PROSITE" id="PS00437">
    <property type="entry name" value="CATALASE_1"/>
    <property type="match status" value="1"/>
</dbReference>
<dbReference type="PROSITE" id="PS00438">
    <property type="entry name" value="CATALASE_2"/>
    <property type="match status" value="1"/>
</dbReference>
<comment type="function">
    <text evidence="11">Catalyzes the degradation of hydrogen peroxide (H(2)O(2)) generated by peroxisomal oxidases to water and oxygen, thereby protecting cells from the toxic effects of hydrogen peroxide.</text>
</comment>
<dbReference type="InterPro" id="IPR011614">
    <property type="entry name" value="Catalase_core"/>
</dbReference>
<dbReference type="PRINTS" id="PR00067">
    <property type="entry name" value="CATALASE"/>
</dbReference>
<dbReference type="InterPro" id="IPR001509">
    <property type="entry name" value="Epimerase_deHydtase"/>
</dbReference>
<dbReference type="PROSITE" id="PS51762">
    <property type="entry name" value="GH16_2"/>
    <property type="match status" value="1"/>
</dbReference>
<keyword evidence="12" id="KW-0472">Membrane</keyword>
<keyword evidence="8 10" id="KW-0376">Hydrogen peroxide</keyword>
<dbReference type="Gene3D" id="2.40.180.10">
    <property type="entry name" value="Catalase core domain"/>
    <property type="match status" value="1"/>
</dbReference>
<evidence type="ECO:0000256" key="4">
    <source>
        <dbReference type="ARBA" id="ARBA00022617"/>
    </source>
</evidence>
<keyword evidence="5 10" id="KW-0479">Metal-binding</keyword>
<dbReference type="Gene3D" id="2.140.10.30">
    <property type="entry name" value="Dipeptidylpeptidase IV, N-terminal domain"/>
    <property type="match status" value="1"/>
</dbReference>
<keyword evidence="3 10" id="KW-0575">Peroxidase</keyword>
<comment type="catalytic activity">
    <reaction evidence="1">
        <text>UDP-N-acetyl-alpha-D-glucosamine = UDP-N-acetyl-alpha-D-galactosamine</text>
        <dbReference type="Rhea" id="RHEA:20517"/>
        <dbReference type="ChEBI" id="CHEBI:57705"/>
        <dbReference type="ChEBI" id="CHEBI:67138"/>
        <dbReference type="EC" id="5.1.3.7"/>
    </reaction>
</comment>
<dbReference type="InterPro" id="IPR001375">
    <property type="entry name" value="Peptidase_S9_cat"/>
</dbReference>
<dbReference type="PROSITE" id="PS51402">
    <property type="entry name" value="CATALASE_3"/>
    <property type="match status" value="1"/>
</dbReference>
<evidence type="ECO:0000313" key="15">
    <source>
        <dbReference type="Proteomes" id="UP000887458"/>
    </source>
</evidence>
<evidence type="ECO:0000256" key="3">
    <source>
        <dbReference type="ARBA" id="ARBA00022559"/>
    </source>
</evidence>
<dbReference type="InterPro" id="IPR018028">
    <property type="entry name" value="Catalase"/>
</dbReference>
<dbReference type="SUPFAM" id="SSF82171">
    <property type="entry name" value="DPP6 N-terminal domain-like"/>
    <property type="match status" value="1"/>
</dbReference>
<dbReference type="Proteomes" id="UP000887458">
    <property type="component" value="Unassembled WGS sequence"/>
</dbReference>
<evidence type="ECO:0000256" key="9">
    <source>
        <dbReference type="ARBA" id="ARBA00049254"/>
    </source>
</evidence>
<gene>
    <name evidence="14" type="ORF">DERP_009127</name>
</gene>
<feature type="domain" description="GH16" evidence="13">
    <location>
        <begin position="1392"/>
        <end position="1667"/>
    </location>
</feature>
<keyword evidence="6 10" id="KW-0560">Oxidoreductase</keyword>
<dbReference type="Pfam" id="PF00326">
    <property type="entry name" value="Peptidase_S9"/>
    <property type="match status" value="1"/>
</dbReference>
<evidence type="ECO:0000256" key="12">
    <source>
        <dbReference type="SAM" id="Phobius"/>
    </source>
</evidence>
<dbReference type="SUPFAM" id="SSF53474">
    <property type="entry name" value="alpha/beta-Hydrolases"/>
    <property type="match status" value="1"/>
</dbReference>
<dbReference type="InterPro" id="IPR002469">
    <property type="entry name" value="Peptidase_S9B_N"/>
</dbReference>
<dbReference type="InterPro" id="IPR005886">
    <property type="entry name" value="UDP_G4E"/>
</dbReference>
<evidence type="ECO:0000313" key="14">
    <source>
        <dbReference type="EMBL" id="KAH9424905.1"/>
    </source>
</evidence>
<dbReference type="EC" id="1.11.1.6" evidence="10"/>
<dbReference type="PANTHER" id="PTHR11465">
    <property type="entry name" value="CATALASE"/>
    <property type="match status" value="1"/>
</dbReference>
<evidence type="ECO:0000256" key="10">
    <source>
        <dbReference type="RuleBase" id="RU000498"/>
    </source>
</evidence>
<dbReference type="SUPFAM" id="SSF51735">
    <property type="entry name" value="NAD(P)-binding Rossmann-fold domains"/>
    <property type="match status" value="1"/>
</dbReference>
<dbReference type="Gene3D" id="3.40.50.1820">
    <property type="entry name" value="alpha/beta hydrolase"/>
    <property type="match status" value="1"/>
</dbReference>